<dbReference type="EnsemblMetazoa" id="BGLB025401-RC">
    <property type="protein sequence ID" value="BGLB025401-PC"/>
    <property type="gene ID" value="BGLB025401"/>
</dbReference>
<dbReference type="EnsemblMetazoa" id="BGLB025401-RE">
    <property type="protein sequence ID" value="BGLB025401-PE"/>
    <property type="gene ID" value="BGLB025401"/>
</dbReference>
<dbReference type="RefSeq" id="XP_055889585.1">
    <property type="nucleotide sequence ID" value="XM_056033610.1"/>
</dbReference>
<dbReference type="Proteomes" id="UP000076420">
    <property type="component" value="Unassembled WGS sequence"/>
</dbReference>
<sequence length="382" mass="45233">MTEFCCQYETIFNDFQEYFNTIQNIGRLNSNFELEIKSFERRNLRINVEKDYINLYNQLKLHSFTFHQLSISEKISLVTFSKELDEQRKEETFQFKNFLSQKRFLTVQSLKDVFRLVFVIEVTEARNYLQGILDEDEELKHIFINLNITDFEVKELENFFDNVLGKTFLPFRQAAIVFAKLETFNKVEDFKAACQYAVLRLSKENPFIDSEQSIPESKYVSKFNKICCEEFRTLKAEETQPNISKKALKLLDAKKRRQAIGNAFTKDMERQHNYLQDFSELKMCIAENPFSSLKTCASHFEKHGRKICQSHGKEETPQNYIDIMIEYLNTKPCFVSFTQEASKIRYTYTFLDAKNERKYKIIKLKHCETGAITVSTFHDITN</sequence>
<organism evidence="1 2">
    <name type="scientific">Biomphalaria glabrata</name>
    <name type="common">Bloodfluke planorb</name>
    <name type="synonym">Freshwater snail</name>
    <dbReference type="NCBI Taxonomy" id="6526"/>
    <lineage>
        <taxon>Eukaryota</taxon>
        <taxon>Metazoa</taxon>
        <taxon>Spiralia</taxon>
        <taxon>Lophotrochozoa</taxon>
        <taxon>Mollusca</taxon>
        <taxon>Gastropoda</taxon>
        <taxon>Heterobranchia</taxon>
        <taxon>Euthyneura</taxon>
        <taxon>Panpulmonata</taxon>
        <taxon>Hygrophila</taxon>
        <taxon>Lymnaeoidea</taxon>
        <taxon>Planorbidae</taxon>
        <taxon>Biomphalaria</taxon>
    </lineage>
</organism>
<dbReference type="Proteomes" id="UP001165740">
    <property type="component" value="Chromosome 6"/>
</dbReference>
<evidence type="ECO:0000313" key="4">
    <source>
        <dbReference type="RefSeq" id="XP_013063516.1"/>
    </source>
</evidence>
<protein>
    <submittedName>
        <fullName evidence="4 5">Uncharacterized protein LOC106052641 isoform X1</fullName>
    </submittedName>
</protein>
<accession>A0A2C9KZX3</accession>
<evidence type="ECO:0000313" key="2">
    <source>
        <dbReference type="Proteomes" id="UP000076420"/>
    </source>
</evidence>
<dbReference type="VEuPathDB" id="VectorBase:BGLB025401"/>
<dbReference type="GeneID" id="106052641"/>
<reference evidence="4 5" key="2">
    <citation type="submission" date="2025-04" db="UniProtKB">
        <authorList>
            <consortium name="RefSeq"/>
        </authorList>
    </citation>
    <scope>IDENTIFICATION</scope>
</reference>
<dbReference type="RefSeq" id="XP_013063516.1">
    <property type="nucleotide sequence ID" value="XM_013208062.2"/>
</dbReference>
<evidence type="ECO:0000313" key="5">
    <source>
        <dbReference type="RefSeq" id="XP_055889585.1"/>
    </source>
</evidence>
<name>A0A2C9KZX3_BIOGL</name>
<evidence type="ECO:0000313" key="1">
    <source>
        <dbReference type="EnsemblMetazoa" id="BGLB025401-PB"/>
    </source>
</evidence>
<evidence type="ECO:0000313" key="3">
    <source>
        <dbReference type="Proteomes" id="UP001165740"/>
    </source>
</evidence>
<reference evidence="1" key="1">
    <citation type="submission" date="2020-05" db="UniProtKB">
        <authorList>
            <consortium name="EnsemblMetazoa"/>
        </authorList>
    </citation>
    <scope>IDENTIFICATION</scope>
    <source>
        <strain evidence="1">BB02</strain>
    </source>
</reference>
<proteinExistence type="predicted"/>
<gene>
    <name evidence="1" type="primary">106052641</name>
    <name evidence="4 5" type="synonym">LOC106052641</name>
</gene>
<dbReference type="EnsemblMetazoa" id="BGLB025401-RB">
    <property type="protein sequence ID" value="BGLB025401-PB"/>
    <property type="gene ID" value="BGLB025401"/>
</dbReference>
<dbReference type="VEuPathDB" id="VectorBase:BGLAX_035514"/>
<keyword evidence="3" id="KW-1185">Reference proteome</keyword>
<dbReference type="KEGG" id="bgt:106052641"/>
<dbReference type="AlphaFoldDB" id="A0A2C9KZX3"/>